<dbReference type="Gene3D" id="3.30.200.20">
    <property type="entry name" value="Phosphorylase Kinase, domain 1"/>
    <property type="match status" value="1"/>
</dbReference>
<dbReference type="EMBL" id="CP064939">
    <property type="protein sequence ID" value="QPH38372.1"/>
    <property type="molecule type" value="Genomic_DNA"/>
</dbReference>
<dbReference type="GO" id="GO:0005524">
    <property type="term" value="F:ATP binding"/>
    <property type="evidence" value="ECO:0007669"/>
    <property type="project" value="UniProtKB-UniRule"/>
</dbReference>
<dbReference type="Gene3D" id="3.80.10.10">
    <property type="entry name" value="Ribonuclease Inhibitor"/>
    <property type="match status" value="2"/>
</dbReference>
<dbReference type="InterPro" id="IPR050216">
    <property type="entry name" value="LRR_domain-containing"/>
</dbReference>
<dbReference type="KEGG" id="pex:IZT61_14915"/>
<organism evidence="5 6">
    <name type="scientific">Pedobacter endophyticus</name>
    <dbReference type="NCBI Taxonomy" id="2789740"/>
    <lineage>
        <taxon>Bacteria</taxon>
        <taxon>Pseudomonadati</taxon>
        <taxon>Bacteroidota</taxon>
        <taxon>Sphingobacteriia</taxon>
        <taxon>Sphingobacteriales</taxon>
        <taxon>Sphingobacteriaceae</taxon>
        <taxon>Pedobacter</taxon>
    </lineage>
</organism>
<keyword evidence="3" id="KW-0547">Nucleotide-binding</keyword>
<dbReference type="InterPro" id="IPR000719">
    <property type="entry name" value="Prot_kinase_dom"/>
</dbReference>
<keyword evidence="5" id="KW-0808">Transferase</keyword>
<reference evidence="5 6" key="1">
    <citation type="submission" date="2020-11" db="EMBL/GenBank/DDBJ databases">
        <title>Pedobacter endophytica, an endophytic bacteria isolated form Carex pumila.</title>
        <authorList>
            <person name="Peng Y."/>
            <person name="Jiang L."/>
            <person name="Lee J."/>
        </authorList>
    </citation>
    <scope>NUCLEOTIDE SEQUENCE [LARGE SCALE GENOMIC DNA]</scope>
    <source>
        <strain evidence="5 6">JBR3-12</strain>
    </source>
</reference>
<evidence type="ECO:0000256" key="2">
    <source>
        <dbReference type="ARBA" id="ARBA00022737"/>
    </source>
</evidence>
<evidence type="ECO:0000256" key="3">
    <source>
        <dbReference type="PROSITE-ProRule" id="PRU10141"/>
    </source>
</evidence>
<gene>
    <name evidence="5" type="ORF">IZT61_14915</name>
</gene>
<dbReference type="PROSITE" id="PS00107">
    <property type="entry name" value="PROTEIN_KINASE_ATP"/>
    <property type="match status" value="1"/>
</dbReference>
<feature type="binding site" evidence="3">
    <location>
        <position position="231"/>
    </location>
    <ligand>
        <name>ATP</name>
        <dbReference type="ChEBI" id="CHEBI:30616"/>
    </ligand>
</feature>
<evidence type="ECO:0000256" key="1">
    <source>
        <dbReference type="ARBA" id="ARBA00022614"/>
    </source>
</evidence>
<dbReference type="InterPro" id="IPR032675">
    <property type="entry name" value="LRR_dom_sf"/>
</dbReference>
<dbReference type="SUPFAM" id="SSF56112">
    <property type="entry name" value="Protein kinase-like (PK-like)"/>
    <property type="match status" value="1"/>
</dbReference>
<proteinExistence type="predicted"/>
<dbReference type="Proteomes" id="UP000594759">
    <property type="component" value="Chromosome"/>
</dbReference>
<dbReference type="SUPFAM" id="SSF52058">
    <property type="entry name" value="L domain-like"/>
    <property type="match status" value="1"/>
</dbReference>
<dbReference type="GO" id="GO:0005737">
    <property type="term" value="C:cytoplasm"/>
    <property type="evidence" value="ECO:0007669"/>
    <property type="project" value="TreeGrafter"/>
</dbReference>
<keyword evidence="5" id="KW-0418">Kinase</keyword>
<dbReference type="InterPro" id="IPR017441">
    <property type="entry name" value="Protein_kinase_ATP_BS"/>
</dbReference>
<evidence type="ECO:0000313" key="5">
    <source>
        <dbReference type="EMBL" id="QPH38372.1"/>
    </source>
</evidence>
<dbReference type="PANTHER" id="PTHR48051">
    <property type="match status" value="1"/>
</dbReference>
<dbReference type="Pfam" id="PF00069">
    <property type="entry name" value="Pkinase"/>
    <property type="match status" value="1"/>
</dbReference>
<dbReference type="InterPro" id="IPR001611">
    <property type="entry name" value="Leu-rich_rpt"/>
</dbReference>
<dbReference type="CDD" id="cd00180">
    <property type="entry name" value="PKc"/>
    <property type="match status" value="1"/>
</dbReference>
<dbReference type="RefSeq" id="WP_196097822.1">
    <property type="nucleotide sequence ID" value="NZ_CP064939.1"/>
</dbReference>
<dbReference type="Gene3D" id="1.10.510.10">
    <property type="entry name" value="Transferase(Phosphotransferase) domain 1"/>
    <property type="match status" value="1"/>
</dbReference>
<dbReference type="Pfam" id="PF00560">
    <property type="entry name" value="LRR_1"/>
    <property type="match status" value="1"/>
</dbReference>
<sequence length="432" mass="48048">MQTLEQLHNGELKGIVSLRISEGLKDFPREIFELADTLECLDLSGNQLSALPHDFGRLTKLKILFCSDNLFTVLPEVLADIAGLDIVGFKSNRIEFVPPKALNPHIRWLILTNNKLQMLPPAIGNCLRLQKLMLAGNNIIYLPQELQLCRNLALIRVAANELPFLPKWLYSMPSLAWIAFSGNKISKGGVGLLVPQIDLEELEFKDQLGAGASGTIYKAFNKVTNTDVAVKIFKGTVTSDGFPEDEMNAYIEAGSHPGLVRLLGKVDARVENVKGLVMELIQSSFHNLGDPPSFESCTRDVFAAELELSDVQVLKVASTIASLCEHLHERGIIHGDLYAHNILMDADANVLFGDFGAASFYDTKNIEQAFYLQRIEVRAFGYLIDDLLLRCGHNSMQEMKNLRDSCLSQEINLRPSFKEITARLQSLKSTSF</sequence>
<dbReference type="PROSITE" id="PS50011">
    <property type="entry name" value="PROTEIN_KINASE_DOM"/>
    <property type="match status" value="1"/>
</dbReference>
<keyword evidence="2" id="KW-0677">Repeat</keyword>
<dbReference type="GO" id="GO:0004672">
    <property type="term" value="F:protein kinase activity"/>
    <property type="evidence" value="ECO:0007669"/>
    <property type="project" value="InterPro"/>
</dbReference>
<keyword evidence="3" id="KW-0067">ATP-binding</keyword>
<dbReference type="AlphaFoldDB" id="A0A7U3Q4L6"/>
<feature type="domain" description="Protein kinase" evidence="4">
    <location>
        <begin position="202"/>
        <end position="432"/>
    </location>
</feature>
<evidence type="ECO:0000259" key="4">
    <source>
        <dbReference type="PROSITE" id="PS50011"/>
    </source>
</evidence>
<accession>A0A7U3Q4L6</accession>
<evidence type="ECO:0000313" key="6">
    <source>
        <dbReference type="Proteomes" id="UP000594759"/>
    </source>
</evidence>
<keyword evidence="1" id="KW-0433">Leucine-rich repeat</keyword>
<dbReference type="InterPro" id="IPR011009">
    <property type="entry name" value="Kinase-like_dom_sf"/>
</dbReference>
<name>A0A7U3Q4L6_9SPHI</name>
<dbReference type="PANTHER" id="PTHR48051:SF1">
    <property type="entry name" value="RAS SUPPRESSOR PROTEIN 1"/>
    <property type="match status" value="1"/>
</dbReference>
<protein>
    <submittedName>
        <fullName evidence="5">Protein kinase</fullName>
    </submittedName>
</protein>
<dbReference type="PROSITE" id="PS51450">
    <property type="entry name" value="LRR"/>
    <property type="match status" value="1"/>
</dbReference>
<keyword evidence="6" id="KW-1185">Reference proteome</keyword>